<organism evidence="1 2">
    <name type="scientific">Roseimaritima ulvae</name>
    <dbReference type="NCBI Taxonomy" id="980254"/>
    <lineage>
        <taxon>Bacteria</taxon>
        <taxon>Pseudomonadati</taxon>
        <taxon>Planctomycetota</taxon>
        <taxon>Planctomycetia</taxon>
        <taxon>Pirellulales</taxon>
        <taxon>Pirellulaceae</taxon>
        <taxon>Roseimaritima</taxon>
    </lineage>
</organism>
<name>A0A5B9QKV3_9BACT</name>
<reference evidence="1 2" key="1">
    <citation type="submission" date="2019-08" db="EMBL/GenBank/DDBJ databases">
        <title>Deep-cultivation of Planctomycetes and their phenomic and genomic characterization uncovers novel biology.</title>
        <authorList>
            <person name="Wiegand S."/>
            <person name="Jogler M."/>
            <person name="Boedeker C."/>
            <person name="Pinto D."/>
            <person name="Vollmers J."/>
            <person name="Rivas-Marin E."/>
            <person name="Kohn T."/>
            <person name="Peeters S.H."/>
            <person name="Heuer A."/>
            <person name="Rast P."/>
            <person name="Oberbeckmann S."/>
            <person name="Bunk B."/>
            <person name="Jeske O."/>
            <person name="Meyerdierks A."/>
            <person name="Storesund J.E."/>
            <person name="Kallscheuer N."/>
            <person name="Luecker S."/>
            <person name="Lage O.M."/>
            <person name="Pohl T."/>
            <person name="Merkel B.J."/>
            <person name="Hornburger P."/>
            <person name="Mueller R.-W."/>
            <person name="Bruemmer F."/>
            <person name="Labrenz M."/>
            <person name="Spormann A.M."/>
            <person name="Op den Camp H."/>
            <person name="Overmann J."/>
            <person name="Amann R."/>
            <person name="Jetten M.S.M."/>
            <person name="Mascher T."/>
            <person name="Medema M.H."/>
            <person name="Devos D.P."/>
            <person name="Kaster A.-K."/>
            <person name="Ovreas L."/>
            <person name="Rohde M."/>
            <person name="Galperin M.Y."/>
            <person name="Jogler C."/>
        </authorList>
    </citation>
    <scope>NUCLEOTIDE SEQUENCE [LARGE SCALE GENOMIC DNA]</scope>
    <source>
        <strain evidence="1 2">UC8</strain>
    </source>
</reference>
<evidence type="ECO:0000313" key="2">
    <source>
        <dbReference type="Proteomes" id="UP000325286"/>
    </source>
</evidence>
<sequence>MRLISRFLLGLSQGSEQLAPTMQAPAPRFQLAPPGQARRKYLLLATYQSSPIDFTSLGP</sequence>
<dbReference type="AlphaFoldDB" id="A0A5B9QKV3"/>
<protein>
    <submittedName>
        <fullName evidence="1">Uncharacterized protein</fullName>
    </submittedName>
</protein>
<dbReference type="EMBL" id="CP042914">
    <property type="protein sequence ID" value="QEG39747.1"/>
    <property type="molecule type" value="Genomic_DNA"/>
</dbReference>
<dbReference type="Proteomes" id="UP000325286">
    <property type="component" value="Chromosome"/>
</dbReference>
<keyword evidence="2" id="KW-1185">Reference proteome</keyword>
<proteinExistence type="predicted"/>
<gene>
    <name evidence="1" type="ORF">UC8_17450</name>
</gene>
<dbReference type="KEGG" id="rul:UC8_17450"/>
<accession>A0A5B9QKV3</accession>
<evidence type="ECO:0000313" key="1">
    <source>
        <dbReference type="EMBL" id="QEG39747.1"/>
    </source>
</evidence>